<comment type="caution">
    <text evidence="2">The sequence shown here is derived from an EMBL/GenBank/DDBJ whole genome shotgun (WGS) entry which is preliminary data.</text>
</comment>
<dbReference type="AlphaFoldDB" id="A0ABD6ADG3"/>
<evidence type="ECO:0000256" key="1">
    <source>
        <dbReference type="SAM" id="MobiDB-lite"/>
    </source>
</evidence>
<dbReference type="Proteomes" id="UP001596547">
    <property type="component" value="Unassembled WGS sequence"/>
</dbReference>
<proteinExistence type="predicted"/>
<keyword evidence="3" id="KW-1185">Reference proteome</keyword>
<accession>A0ABD6ADG3</accession>
<name>A0ABD6ADG3_9EURY</name>
<organism evidence="2 3">
    <name type="scientific">Halomarina halobia</name>
    <dbReference type="NCBI Taxonomy" id="3033386"/>
    <lineage>
        <taxon>Archaea</taxon>
        <taxon>Methanobacteriati</taxon>
        <taxon>Methanobacteriota</taxon>
        <taxon>Stenosarchaea group</taxon>
        <taxon>Halobacteria</taxon>
        <taxon>Halobacteriales</taxon>
        <taxon>Natronomonadaceae</taxon>
        <taxon>Halomarina</taxon>
    </lineage>
</organism>
<evidence type="ECO:0000313" key="2">
    <source>
        <dbReference type="EMBL" id="MFC7318366.1"/>
    </source>
</evidence>
<gene>
    <name evidence="2" type="ORF">ACFQPE_16425</name>
</gene>
<reference evidence="2 3" key="1">
    <citation type="journal article" date="2019" name="Int. J. Syst. Evol. Microbiol.">
        <title>The Global Catalogue of Microorganisms (GCM) 10K type strain sequencing project: providing services to taxonomists for standard genome sequencing and annotation.</title>
        <authorList>
            <consortium name="The Broad Institute Genomics Platform"/>
            <consortium name="The Broad Institute Genome Sequencing Center for Infectious Disease"/>
            <person name="Wu L."/>
            <person name="Ma J."/>
        </authorList>
    </citation>
    <scope>NUCLEOTIDE SEQUENCE [LARGE SCALE GENOMIC DNA]</scope>
    <source>
        <strain evidence="2 3">PSR21</strain>
    </source>
</reference>
<sequence>MRPGRDPKPLFCQLRAEVESFEAGGHAVERRAPDEFGATPPER</sequence>
<protein>
    <submittedName>
        <fullName evidence="2">Uncharacterized protein</fullName>
    </submittedName>
</protein>
<dbReference type="GeneID" id="79317456"/>
<evidence type="ECO:0000313" key="3">
    <source>
        <dbReference type="Proteomes" id="UP001596547"/>
    </source>
</evidence>
<feature type="region of interest" description="Disordered" evidence="1">
    <location>
        <begin position="22"/>
        <end position="43"/>
    </location>
</feature>
<dbReference type="RefSeq" id="WP_276305842.1">
    <property type="nucleotide sequence ID" value="NZ_CP119993.1"/>
</dbReference>
<dbReference type="EMBL" id="JBHTBF010000003">
    <property type="protein sequence ID" value="MFC7318366.1"/>
    <property type="molecule type" value="Genomic_DNA"/>
</dbReference>